<dbReference type="Gene3D" id="3.10.129.10">
    <property type="entry name" value="Hotdog Thioesterase"/>
    <property type="match status" value="1"/>
</dbReference>
<dbReference type="InterPro" id="IPR052723">
    <property type="entry name" value="Acyl-CoA_thioesterase_PaaI"/>
</dbReference>
<dbReference type="SUPFAM" id="SSF54637">
    <property type="entry name" value="Thioesterase/thiol ester dehydrase-isomerase"/>
    <property type="match status" value="1"/>
</dbReference>
<gene>
    <name evidence="2" type="ORF">ENSA7_17740</name>
</gene>
<dbReference type="Pfam" id="PF03061">
    <property type="entry name" value="4HBT"/>
    <property type="match status" value="1"/>
</dbReference>
<evidence type="ECO:0000259" key="1">
    <source>
        <dbReference type="Pfam" id="PF03061"/>
    </source>
</evidence>
<dbReference type="GO" id="GO:0016289">
    <property type="term" value="F:acyl-CoA hydrolase activity"/>
    <property type="evidence" value="ECO:0007669"/>
    <property type="project" value="TreeGrafter"/>
</dbReference>
<evidence type="ECO:0000313" key="3">
    <source>
        <dbReference type="Proteomes" id="UP000238823"/>
    </source>
</evidence>
<feature type="domain" description="Thioesterase" evidence="1">
    <location>
        <begin position="42"/>
        <end position="106"/>
    </location>
</feature>
<comment type="caution">
    <text evidence="2">The sequence shown here is derived from an EMBL/GenBank/DDBJ whole genome shotgun (WGS) entry which is preliminary data.</text>
</comment>
<dbReference type="RefSeq" id="WP_106088889.1">
    <property type="nucleotide sequence ID" value="NZ_PVNL01000041.1"/>
</dbReference>
<protein>
    <submittedName>
        <fullName evidence="2">Fatty acid biosynthesis transcriptional regulator</fullName>
    </submittedName>
</protein>
<dbReference type="InterPro" id="IPR029069">
    <property type="entry name" value="HotDog_dom_sf"/>
</dbReference>
<dbReference type="CDD" id="cd03443">
    <property type="entry name" value="PaaI_thioesterase"/>
    <property type="match status" value="1"/>
</dbReference>
<dbReference type="AlphaFoldDB" id="A0A2S9YTS2"/>
<dbReference type="PANTHER" id="PTHR42856">
    <property type="entry name" value="ACYL-COENZYME A THIOESTERASE PAAI"/>
    <property type="match status" value="1"/>
</dbReference>
<accession>A0A2S9YTS2</accession>
<sequence length="131" mass="14173">MTEPNTHLKIDRGLCGEILELGEGRAEVELTTDARMSADDRGLVHGGFIFGAADYAAMLAVNDPNVVLGAANVTFTAPTRVGERVHVRATVRAQIRRKYDVGVQAHVGAVRVFEGSFTCFVLDHHVLDKEG</sequence>
<dbReference type="PANTHER" id="PTHR42856:SF1">
    <property type="entry name" value="ACYL-COENZYME A THIOESTERASE PAAI"/>
    <property type="match status" value="1"/>
</dbReference>
<dbReference type="EMBL" id="PVNL01000041">
    <property type="protein sequence ID" value="PRQ08488.1"/>
    <property type="molecule type" value="Genomic_DNA"/>
</dbReference>
<name>A0A2S9YTS2_9BACT</name>
<evidence type="ECO:0000313" key="2">
    <source>
        <dbReference type="EMBL" id="PRQ08488.1"/>
    </source>
</evidence>
<organism evidence="2 3">
    <name type="scientific">Enhygromyxa salina</name>
    <dbReference type="NCBI Taxonomy" id="215803"/>
    <lineage>
        <taxon>Bacteria</taxon>
        <taxon>Pseudomonadati</taxon>
        <taxon>Myxococcota</taxon>
        <taxon>Polyangia</taxon>
        <taxon>Nannocystales</taxon>
        <taxon>Nannocystaceae</taxon>
        <taxon>Enhygromyxa</taxon>
    </lineage>
</organism>
<proteinExistence type="predicted"/>
<dbReference type="Proteomes" id="UP000238823">
    <property type="component" value="Unassembled WGS sequence"/>
</dbReference>
<reference evidence="2 3" key="1">
    <citation type="submission" date="2018-03" db="EMBL/GenBank/DDBJ databases">
        <title>Draft Genome Sequences of the Obligatory Marine Myxobacteria Enhygromyxa salina SWB007.</title>
        <authorList>
            <person name="Poehlein A."/>
            <person name="Moghaddam J.A."/>
            <person name="Harms H."/>
            <person name="Alanjari M."/>
            <person name="Koenig G.M."/>
            <person name="Daniel R."/>
            <person name="Schaeberle T.F."/>
        </authorList>
    </citation>
    <scope>NUCLEOTIDE SEQUENCE [LARGE SCALE GENOMIC DNA]</scope>
    <source>
        <strain evidence="2 3">SWB007</strain>
    </source>
</reference>
<dbReference type="InterPro" id="IPR006683">
    <property type="entry name" value="Thioestr_dom"/>
</dbReference>